<dbReference type="Pfam" id="PF25601">
    <property type="entry name" value="AAA_lid_14"/>
    <property type="match status" value="1"/>
</dbReference>
<feature type="modified residue" description="4-aspartylphosphate" evidence="6">
    <location>
        <position position="67"/>
    </location>
</feature>
<protein>
    <recommendedName>
        <fullName evidence="12">Sigma-54-dependent Fis family transcriptional regulator</fullName>
    </recommendedName>
</protein>
<feature type="domain" description="Response regulatory" evidence="8">
    <location>
        <begin position="18"/>
        <end position="132"/>
    </location>
</feature>
<dbReference type="Proteomes" id="UP000425960">
    <property type="component" value="Chromosome"/>
</dbReference>
<dbReference type="InterPro" id="IPR025943">
    <property type="entry name" value="Sigma_54_int_dom_ATP-bd_2"/>
</dbReference>
<keyword evidence="2" id="KW-0067">ATP-binding</keyword>
<dbReference type="Pfam" id="PF00072">
    <property type="entry name" value="Response_reg"/>
    <property type="match status" value="1"/>
</dbReference>
<dbReference type="Gene3D" id="3.30.450.20">
    <property type="entry name" value="PAS domain"/>
    <property type="match status" value="1"/>
</dbReference>
<evidence type="ECO:0000259" key="9">
    <source>
        <dbReference type="PROSITE" id="PS50113"/>
    </source>
</evidence>
<dbReference type="FunFam" id="3.40.50.300:FF:000006">
    <property type="entry name" value="DNA-binding transcriptional regulator NtrC"/>
    <property type="match status" value="1"/>
</dbReference>
<dbReference type="SUPFAM" id="SSF52172">
    <property type="entry name" value="CheY-like"/>
    <property type="match status" value="1"/>
</dbReference>
<sequence>MPLPGSATVTVEQSGNRRVLIIDDEDIIRDSVSTYLEDSGFTVDQAGDGEEGLARFDAQPPDVVLLDLRMPRMDGLEVLEAIAGQLDRVPVIVVTGAGVLQDAVAALRLGAFDYVTKPIVDMAVLEHAVNRALEHTRLLEENRRYQAHLEDEIRSRTQDLHARTEELLAANTELKKEMAIREKTAAALKQSEARLTEIVSIFEGFIYTCDAGFRLDFVNRKLADHVGADVAGRICHLALYGLAEPCPWCRHSDVFVGQTAHTEFYNEKDGRWYDAVQAPVFGGEGQVRNLQAVVLDITDRKATEDWLRQREAQLAEKARRLKSNMRTASRFGNIIGKSRPMQTVYENILKAAESNAHVIIYGESGTGKEMVAKTIHDLSDRGSRDFVTVHCGAIPDNLIESEFFGYRKGAFTGADQDKSGYLEAADGGTLFMDEVGELNLTMQVKLLRAIEGGGYTPIGSSSVRQADIRIVAATHRNLRSSVASGRFRRDFYYRIHVLPIHLPPLRSRKADIPLLVNHFVSDFPHGDRLPVIPQRIIAAMQRYDWPGNVRELQNTVHRYITLGEIDFLDLPQTSDDNIDEAATESARLPSIPCNQPLSDAISAFEKDYIARLLKENQWHRSRVAELLGIDRRTLFRKIKTHGL</sequence>
<dbReference type="InterPro" id="IPR000700">
    <property type="entry name" value="PAS-assoc_C"/>
</dbReference>
<organism evidence="10 11">
    <name type="scientific">Desulfosarcina ovata subsp. sediminis</name>
    <dbReference type="NCBI Taxonomy" id="885957"/>
    <lineage>
        <taxon>Bacteria</taxon>
        <taxon>Pseudomonadati</taxon>
        <taxon>Thermodesulfobacteriota</taxon>
        <taxon>Desulfobacteria</taxon>
        <taxon>Desulfobacterales</taxon>
        <taxon>Desulfosarcinaceae</taxon>
        <taxon>Desulfosarcina</taxon>
    </lineage>
</organism>
<evidence type="ECO:0000256" key="4">
    <source>
        <dbReference type="ARBA" id="ARBA00023125"/>
    </source>
</evidence>
<dbReference type="GO" id="GO:0005524">
    <property type="term" value="F:ATP binding"/>
    <property type="evidence" value="ECO:0007669"/>
    <property type="project" value="UniProtKB-KW"/>
</dbReference>
<name>A0A5K7ZU53_9BACT</name>
<dbReference type="PROSITE" id="PS00688">
    <property type="entry name" value="SIGMA54_INTERACT_3"/>
    <property type="match status" value="1"/>
</dbReference>
<dbReference type="Gene3D" id="3.40.50.2300">
    <property type="match status" value="1"/>
</dbReference>
<dbReference type="PROSITE" id="PS50045">
    <property type="entry name" value="SIGMA54_INTERACT_4"/>
    <property type="match status" value="1"/>
</dbReference>
<keyword evidence="4" id="KW-0238">DNA-binding</keyword>
<dbReference type="InterPro" id="IPR027417">
    <property type="entry name" value="P-loop_NTPase"/>
</dbReference>
<dbReference type="GO" id="GO:0000160">
    <property type="term" value="P:phosphorelay signal transduction system"/>
    <property type="evidence" value="ECO:0007669"/>
    <property type="project" value="InterPro"/>
</dbReference>
<dbReference type="PRINTS" id="PR01590">
    <property type="entry name" value="HTHFIS"/>
</dbReference>
<dbReference type="PANTHER" id="PTHR32071">
    <property type="entry name" value="TRANSCRIPTIONAL REGULATORY PROTEIN"/>
    <property type="match status" value="1"/>
</dbReference>
<dbReference type="PROSITE" id="PS50113">
    <property type="entry name" value="PAC"/>
    <property type="match status" value="1"/>
</dbReference>
<evidence type="ECO:0000313" key="11">
    <source>
        <dbReference type="Proteomes" id="UP000425960"/>
    </source>
</evidence>
<dbReference type="KEGG" id="dov:DSCO28_43040"/>
<evidence type="ECO:0008006" key="12">
    <source>
        <dbReference type="Google" id="ProtNLM"/>
    </source>
</evidence>
<accession>A0A5K7ZU53</accession>
<dbReference type="InterPro" id="IPR025662">
    <property type="entry name" value="Sigma_54_int_dom_ATP-bd_1"/>
</dbReference>
<dbReference type="Gene3D" id="1.10.10.60">
    <property type="entry name" value="Homeodomain-like"/>
    <property type="match status" value="1"/>
</dbReference>
<dbReference type="PROSITE" id="PS50110">
    <property type="entry name" value="RESPONSE_REGULATORY"/>
    <property type="match status" value="1"/>
</dbReference>
<dbReference type="SUPFAM" id="SSF52540">
    <property type="entry name" value="P-loop containing nucleoside triphosphate hydrolases"/>
    <property type="match status" value="1"/>
</dbReference>
<dbReference type="Pfam" id="PF00158">
    <property type="entry name" value="Sigma54_activat"/>
    <property type="match status" value="1"/>
</dbReference>
<proteinExistence type="predicted"/>
<dbReference type="SUPFAM" id="SSF46689">
    <property type="entry name" value="Homeodomain-like"/>
    <property type="match status" value="1"/>
</dbReference>
<evidence type="ECO:0000256" key="3">
    <source>
        <dbReference type="ARBA" id="ARBA00023015"/>
    </source>
</evidence>
<dbReference type="InterPro" id="IPR002078">
    <property type="entry name" value="Sigma_54_int"/>
</dbReference>
<evidence type="ECO:0000256" key="2">
    <source>
        <dbReference type="ARBA" id="ARBA00022840"/>
    </source>
</evidence>
<dbReference type="SUPFAM" id="SSF55785">
    <property type="entry name" value="PYP-like sensor domain (PAS domain)"/>
    <property type="match status" value="1"/>
</dbReference>
<reference evidence="10 11" key="1">
    <citation type="submission" date="2019-11" db="EMBL/GenBank/DDBJ databases">
        <title>Comparative genomics of hydrocarbon-degrading Desulfosarcina strains.</title>
        <authorList>
            <person name="Watanabe M."/>
            <person name="Kojima H."/>
            <person name="Fukui M."/>
        </authorList>
    </citation>
    <scope>NUCLEOTIDE SEQUENCE [LARGE SCALE GENOMIC DNA]</scope>
    <source>
        <strain evidence="10 11">28bB2T</strain>
    </source>
</reference>
<dbReference type="SMART" id="SM00382">
    <property type="entry name" value="AAA"/>
    <property type="match status" value="1"/>
</dbReference>
<feature type="domain" description="PAC" evidence="9">
    <location>
        <begin position="258"/>
        <end position="309"/>
    </location>
</feature>
<dbReference type="InterPro" id="IPR025944">
    <property type="entry name" value="Sigma_54_int_dom_CS"/>
</dbReference>
<dbReference type="InterPro" id="IPR002197">
    <property type="entry name" value="HTH_Fis"/>
</dbReference>
<dbReference type="AlphaFoldDB" id="A0A5K7ZU53"/>
<feature type="domain" description="Sigma-54 factor interaction" evidence="7">
    <location>
        <begin position="334"/>
        <end position="561"/>
    </location>
</feature>
<gene>
    <name evidence="10" type="ORF">DSCO28_43040</name>
</gene>
<dbReference type="InterPro" id="IPR003593">
    <property type="entry name" value="AAA+_ATPase"/>
</dbReference>
<dbReference type="InterPro" id="IPR001789">
    <property type="entry name" value="Sig_transdc_resp-reg_receiver"/>
</dbReference>
<dbReference type="InterPro" id="IPR011006">
    <property type="entry name" value="CheY-like_superfamily"/>
</dbReference>
<dbReference type="Gene3D" id="3.40.50.300">
    <property type="entry name" value="P-loop containing nucleotide triphosphate hydrolases"/>
    <property type="match status" value="1"/>
</dbReference>
<dbReference type="PANTHER" id="PTHR32071:SF57">
    <property type="entry name" value="C4-DICARBOXYLATE TRANSPORT TRANSCRIPTIONAL REGULATORY PROTEIN DCTD"/>
    <property type="match status" value="1"/>
</dbReference>
<evidence type="ECO:0000256" key="1">
    <source>
        <dbReference type="ARBA" id="ARBA00022741"/>
    </source>
</evidence>
<dbReference type="CDD" id="cd17555">
    <property type="entry name" value="REC_RssB-like"/>
    <property type="match status" value="1"/>
</dbReference>
<dbReference type="Pfam" id="PF02954">
    <property type="entry name" value="HTH_8"/>
    <property type="match status" value="1"/>
</dbReference>
<dbReference type="SMART" id="SM00448">
    <property type="entry name" value="REC"/>
    <property type="match status" value="1"/>
</dbReference>
<dbReference type="InterPro" id="IPR049510">
    <property type="entry name" value="RssB-like_REC"/>
</dbReference>
<evidence type="ECO:0000259" key="8">
    <source>
        <dbReference type="PROSITE" id="PS50110"/>
    </source>
</evidence>
<dbReference type="GO" id="GO:0043565">
    <property type="term" value="F:sequence-specific DNA binding"/>
    <property type="evidence" value="ECO:0007669"/>
    <property type="project" value="InterPro"/>
</dbReference>
<keyword evidence="5" id="KW-0804">Transcription</keyword>
<evidence type="ECO:0000259" key="7">
    <source>
        <dbReference type="PROSITE" id="PS50045"/>
    </source>
</evidence>
<dbReference type="GO" id="GO:0006355">
    <property type="term" value="P:regulation of DNA-templated transcription"/>
    <property type="evidence" value="ECO:0007669"/>
    <property type="project" value="InterPro"/>
</dbReference>
<dbReference type="InterPro" id="IPR009057">
    <property type="entry name" value="Homeodomain-like_sf"/>
</dbReference>
<dbReference type="RefSeq" id="WP_155323877.1">
    <property type="nucleotide sequence ID" value="NZ_AP021876.1"/>
</dbReference>
<dbReference type="InterPro" id="IPR035965">
    <property type="entry name" value="PAS-like_dom_sf"/>
</dbReference>
<keyword evidence="1" id="KW-0547">Nucleotide-binding</keyword>
<dbReference type="PROSITE" id="PS00675">
    <property type="entry name" value="SIGMA54_INTERACT_1"/>
    <property type="match status" value="1"/>
</dbReference>
<dbReference type="CDD" id="cd00009">
    <property type="entry name" value="AAA"/>
    <property type="match status" value="1"/>
</dbReference>
<evidence type="ECO:0000256" key="5">
    <source>
        <dbReference type="ARBA" id="ARBA00023163"/>
    </source>
</evidence>
<dbReference type="PROSITE" id="PS00676">
    <property type="entry name" value="SIGMA54_INTERACT_2"/>
    <property type="match status" value="1"/>
</dbReference>
<evidence type="ECO:0000313" key="10">
    <source>
        <dbReference type="EMBL" id="BBO83738.1"/>
    </source>
</evidence>
<dbReference type="InterPro" id="IPR058031">
    <property type="entry name" value="AAA_lid_NorR"/>
</dbReference>
<dbReference type="EMBL" id="AP021876">
    <property type="protein sequence ID" value="BBO83738.1"/>
    <property type="molecule type" value="Genomic_DNA"/>
</dbReference>
<evidence type="ECO:0000256" key="6">
    <source>
        <dbReference type="PROSITE-ProRule" id="PRU00169"/>
    </source>
</evidence>
<dbReference type="Gene3D" id="1.20.5.390">
    <property type="entry name" value="L1 transposable element, trimerization domain"/>
    <property type="match status" value="1"/>
</dbReference>
<keyword evidence="3" id="KW-0805">Transcription regulation</keyword>
<keyword evidence="6" id="KW-0597">Phosphoprotein</keyword>
<dbReference type="Gene3D" id="1.10.8.60">
    <property type="match status" value="1"/>
</dbReference>